<evidence type="ECO:0000256" key="2">
    <source>
        <dbReference type="ARBA" id="ARBA00009539"/>
    </source>
</evidence>
<keyword evidence="6 7" id="KW-0560">Oxidoreductase</keyword>
<evidence type="ECO:0000256" key="1">
    <source>
        <dbReference type="ARBA" id="ARBA00004903"/>
    </source>
</evidence>
<proteinExistence type="inferred from homology"/>
<dbReference type="GO" id="GO:0004146">
    <property type="term" value="F:dihydrofolate reductase activity"/>
    <property type="evidence" value="ECO:0007669"/>
    <property type="project" value="UniProtKB-EC"/>
</dbReference>
<comment type="pathway">
    <text evidence="1 7">Cofactor biosynthesis; tetrahydrofolate biosynthesis; 5,6,7,8-tetrahydrofolate from 7,8-dihydrofolate: step 1/1.</text>
</comment>
<dbReference type="Gene3D" id="3.40.430.10">
    <property type="entry name" value="Dihydrofolate Reductase, subunit A"/>
    <property type="match status" value="1"/>
</dbReference>
<dbReference type="InterPro" id="IPR024072">
    <property type="entry name" value="DHFR-like_dom_sf"/>
</dbReference>
<dbReference type="PIRSF" id="PIRSF000194">
    <property type="entry name" value="DHFR"/>
    <property type="match status" value="1"/>
</dbReference>
<keyword evidence="5 7" id="KW-0521">NADP</keyword>
<comment type="catalytic activity">
    <reaction evidence="7">
        <text>(6S)-5,6,7,8-tetrahydrofolate + NADP(+) = 7,8-dihydrofolate + NADPH + H(+)</text>
        <dbReference type="Rhea" id="RHEA:15009"/>
        <dbReference type="ChEBI" id="CHEBI:15378"/>
        <dbReference type="ChEBI" id="CHEBI:57451"/>
        <dbReference type="ChEBI" id="CHEBI:57453"/>
        <dbReference type="ChEBI" id="CHEBI:57783"/>
        <dbReference type="ChEBI" id="CHEBI:58349"/>
        <dbReference type="EC" id="1.5.1.3"/>
    </reaction>
</comment>
<dbReference type="EMBL" id="AZDA01000093">
    <property type="protein sequence ID" value="KRK34259.1"/>
    <property type="molecule type" value="Genomic_DNA"/>
</dbReference>
<feature type="domain" description="DHFR" evidence="8">
    <location>
        <begin position="5"/>
        <end position="167"/>
    </location>
</feature>
<dbReference type="GO" id="GO:0046452">
    <property type="term" value="P:dihydrofolate metabolic process"/>
    <property type="evidence" value="ECO:0007669"/>
    <property type="project" value="TreeGrafter"/>
</dbReference>
<reference evidence="9 10" key="1">
    <citation type="journal article" date="2015" name="Genome Announc.">
        <title>Expanding the biotechnology potential of lactobacilli through comparative genomics of 213 strains and associated genera.</title>
        <authorList>
            <person name="Sun Z."/>
            <person name="Harris H.M."/>
            <person name="McCann A."/>
            <person name="Guo C."/>
            <person name="Argimon S."/>
            <person name="Zhang W."/>
            <person name="Yang X."/>
            <person name="Jeffery I.B."/>
            <person name="Cooney J.C."/>
            <person name="Kagawa T.F."/>
            <person name="Liu W."/>
            <person name="Song Y."/>
            <person name="Salvetti E."/>
            <person name="Wrobel A."/>
            <person name="Rasinkangas P."/>
            <person name="Parkhill J."/>
            <person name="Rea M.C."/>
            <person name="O'Sullivan O."/>
            <person name="Ritari J."/>
            <person name="Douillard F.P."/>
            <person name="Paul Ross R."/>
            <person name="Yang R."/>
            <person name="Briner A.E."/>
            <person name="Felis G.E."/>
            <person name="de Vos W.M."/>
            <person name="Barrangou R."/>
            <person name="Klaenhammer T.R."/>
            <person name="Caufield P.W."/>
            <person name="Cui Y."/>
            <person name="Zhang H."/>
            <person name="O'Toole P.W."/>
        </authorList>
    </citation>
    <scope>NUCLEOTIDE SEQUENCE [LARGE SCALE GENOMIC DNA]</scope>
    <source>
        <strain evidence="9 10">DSM 20003</strain>
    </source>
</reference>
<dbReference type="CDD" id="cd00209">
    <property type="entry name" value="DHFR"/>
    <property type="match status" value="1"/>
</dbReference>
<dbReference type="PANTHER" id="PTHR48069">
    <property type="entry name" value="DIHYDROFOLATE REDUCTASE"/>
    <property type="match status" value="1"/>
</dbReference>
<evidence type="ECO:0000256" key="5">
    <source>
        <dbReference type="ARBA" id="ARBA00022857"/>
    </source>
</evidence>
<dbReference type="InterPro" id="IPR012259">
    <property type="entry name" value="DHFR"/>
</dbReference>
<evidence type="ECO:0000256" key="7">
    <source>
        <dbReference type="PIRNR" id="PIRNR000194"/>
    </source>
</evidence>
<evidence type="ECO:0000256" key="4">
    <source>
        <dbReference type="ARBA" id="ARBA00022563"/>
    </source>
</evidence>
<evidence type="ECO:0000259" key="8">
    <source>
        <dbReference type="PROSITE" id="PS51330"/>
    </source>
</evidence>
<dbReference type="GO" id="GO:0046654">
    <property type="term" value="P:tetrahydrofolate biosynthetic process"/>
    <property type="evidence" value="ECO:0007669"/>
    <property type="project" value="UniProtKB-UniPathway"/>
</dbReference>
<evidence type="ECO:0000313" key="10">
    <source>
        <dbReference type="Proteomes" id="UP000051461"/>
    </source>
</evidence>
<sequence>MALKQLAYIWAEDQAHTIGLNGQLPWHLPADMHYFKTTTQDNLVIMGRRTFASFGGRPLPQRVNIVLTHQMDFKAPENVIVCHTKADVLQTAAQYPDQIPFIIGGATLYELFKQDVQLLYVTRIQTRVTGDTKMPALDWTAFQLQQQQTYLADDKNRYAYTFECYQRK</sequence>
<dbReference type="PROSITE" id="PS51330">
    <property type="entry name" value="DHFR_2"/>
    <property type="match status" value="1"/>
</dbReference>
<evidence type="ECO:0000313" key="9">
    <source>
        <dbReference type="EMBL" id="KRK34259.1"/>
    </source>
</evidence>
<accession>A0A0R1GPB0</accession>
<dbReference type="GO" id="GO:0005829">
    <property type="term" value="C:cytosol"/>
    <property type="evidence" value="ECO:0007669"/>
    <property type="project" value="TreeGrafter"/>
</dbReference>
<dbReference type="STRING" id="1423726.FC07_GL000825"/>
<gene>
    <name evidence="9" type="ORF">FC07_GL000825</name>
</gene>
<dbReference type="GO" id="GO:0006730">
    <property type="term" value="P:one-carbon metabolic process"/>
    <property type="evidence" value="ECO:0007669"/>
    <property type="project" value="UniProtKB-KW"/>
</dbReference>
<dbReference type="UniPathway" id="UPA00077">
    <property type="reaction ID" value="UER00158"/>
</dbReference>
<keyword evidence="10" id="KW-1185">Reference proteome</keyword>
<evidence type="ECO:0000256" key="6">
    <source>
        <dbReference type="ARBA" id="ARBA00023002"/>
    </source>
</evidence>
<dbReference type="AlphaFoldDB" id="A0A0R1GPB0"/>
<dbReference type="InterPro" id="IPR001796">
    <property type="entry name" value="DHFR_dom"/>
</dbReference>
<dbReference type="EC" id="1.5.1.3" evidence="3 7"/>
<dbReference type="Pfam" id="PF00186">
    <property type="entry name" value="DHFR_1"/>
    <property type="match status" value="1"/>
</dbReference>
<dbReference type="Proteomes" id="UP000051461">
    <property type="component" value="Unassembled WGS sequence"/>
</dbReference>
<dbReference type="PRINTS" id="PR00070">
    <property type="entry name" value="DHFR"/>
</dbReference>
<evidence type="ECO:0000256" key="3">
    <source>
        <dbReference type="ARBA" id="ARBA00012856"/>
    </source>
</evidence>
<protein>
    <recommendedName>
        <fullName evidence="3 7">Dihydrofolate reductase</fullName>
        <ecNumber evidence="3 7">1.5.1.3</ecNumber>
    </recommendedName>
</protein>
<dbReference type="GO" id="GO:0046655">
    <property type="term" value="P:folic acid metabolic process"/>
    <property type="evidence" value="ECO:0007669"/>
    <property type="project" value="TreeGrafter"/>
</dbReference>
<keyword evidence="4 7" id="KW-0554">One-carbon metabolism</keyword>
<comment type="function">
    <text evidence="7">Key enzyme in folate metabolism. Catalyzes an essential reaction for de novo glycine and purine synthesis, and for DNA precursor synthesis.</text>
</comment>
<dbReference type="GO" id="GO:0050661">
    <property type="term" value="F:NADP binding"/>
    <property type="evidence" value="ECO:0007669"/>
    <property type="project" value="InterPro"/>
</dbReference>
<organism evidence="9 10">
    <name type="scientific">Loigolactobacillus bifermentans DSM 20003</name>
    <dbReference type="NCBI Taxonomy" id="1423726"/>
    <lineage>
        <taxon>Bacteria</taxon>
        <taxon>Bacillati</taxon>
        <taxon>Bacillota</taxon>
        <taxon>Bacilli</taxon>
        <taxon>Lactobacillales</taxon>
        <taxon>Lactobacillaceae</taxon>
        <taxon>Loigolactobacillus</taxon>
    </lineage>
</organism>
<comment type="similarity">
    <text evidence="2 7">Belongs to the dihydrofolate reductase family.</text>
</comment>
<comment type="caution">
    <text evidence="9">The sequence shown here is derived from an EMBL/GenBank/DDBJ whole genome shotgun (WGS) entry which is preliminary data.</text>
</comment>
<dbReference type="PATRIC" id="fig|1423726.3.peg.848"/>
<dbReference type="RefSeq" id="WP_057905237.1">
    <property type="nucleotide sequence ID" value="NZ_AZDA01000093.1"/>
</dbReference>
<name>A0A0R1GPB0_9LACO</name>
<dbReference type="PANTHER" id="PTHR48069:SF3">
    <property type="entry name" value="DIHYDROFOLATE REDUCTASE"/>
    <property type="match status" value="1"/>
</dbReference>
<dbReference type="SUPFAM" id="SSF53597">
    <property type="entry name" value="Dihydrofolate reductase-like"/>
    <property type="match status" value="1"/>
</dbReference>
<dbReference type="OrthoDB" id="9804315at2"/>